<evidence type="ECO:0000313" key="1">
    <source>
        <dbReference type="EMBL" id="GAH21694.1"/>
    </source>
</evidence>
<protein>
    <submittedName>
        <fullName evidence="1">Uncharacterized protein</fullName>
    </submittedName>
</protein>
<reference evidence="1" key="1">
    <citation type="journal article" date="2014" name="Front. Microbiol.">
        <title>High frequency of phylogenetically diverse reductive dehalogenase-homologous genes in deep subseafloor sedimentary metagenomes.</title>
        <authorList>
            <person name="Kawai M."/>
            <person name="Futagami T."/>
            <person name="Toyoda A."/>
            <person name="Takaki Y."/>
            <person name="Nishi S."/>
            <person name="Hori S."/>
            <person name="Arai W."/>
            <person name="Tsubouchi T."/>
            <person name="Morono Y."/>
            <person name="Uchiyama I."/>
            <person name="Ito T."/>
            <person name="Fujiyama A."/>
            <person name="Inagaki F."/>
            <person name="Takami H."/>
        </authorList>
    </citation>
    <scope>NUCLEOTIDE SEQUENCE</scope>
    <source>
        <strain evidence="1">Expedition CK06-06</strain>
    </source>
</reference>
<accession>X1EWZ2</accession>
<gene>
    <name evidence="1" type="ORF">S01H4_67304</name>
</gene>
<sequence>NSTTAITDKRDESLRRIMKSFVRGGVTLLRACGKTIY</sequence>
<organism evidence="1">
    <name type="scientific">marine sediment metagenome</name>
    <dbReference type="NCBI Taxonomy" id="412755"/>
    <lineage>
        <taxon>unclassified sequences</taxon>
        <taxon>metagenomes</taxon>
        <taxon>ecological metagenomes</taxon>
    </lineage>
</organism>
<feature type="non-terminal residue" evidence="1">
    <location>
        <position position="37"/>
    </location>
</feature>
<name>X1EWZ2_9ZZZZ</name>
<dbReference type="AlphaFoldDB" id="X1EWZ2"/>
<proteinExistence type="predicted"/>
<dbReference type="EMBL" id="BART01042254">
    <property type="protein sequence ID" value="GAH21694.1"/>
    <property type="molecule type" value="Genomic_DNA"/>
</dbReference>
<comment type="caution">
    <text evidence="1">The sequence shown here is derived from an EMBL/GenBank/DDBJ whole genome shotgun (WGS) entry which is preliminary data.</text>
</comment>
<feature type="non-terminal residue" evidence="1">
    <location>
        <position position="1"/>
    </location>
</feature>